<dbReference type="Gene3D" id="3.20.20.140">
    <property type="entry name" value="Metal-dependent hydrolases"/>
    <property type="match status" value="1"/>
</dbReference>
<dbReference type="NCBIfam" id="TIGR00594">
    <property type="entry name" value="polc"/>
    <property type="match status" value="1"/>
</dbReference>
<dbReference type="InterPro" id="IPR004805">
    <property type="entry name" value="DnaE2/DnaE/PolC"/>
</dbReference>
<dbReference type="Gene3D" id="1.10.150.870">
    <property type="match status" value="1"/>
</dbReference>
<dbReference type="Proteomes" id="UP001500957">
    <property type="component" value="Unassembled WGS sequence"/>
</dbReference>
<dbReference type="Pfam" id="PF01336">
    <property type="entry name" value="tRNA_anti-codon"/>
    <property type="match status" value="1"/>
</dbReference>
<dbReference type="EMBL" id="BAAAHE010000015">
    <property type="protein sequence ID" value="GAA0618465.1"/>
    <property type="molecule type" value="Genomic_DNA"/>
</dbReference>
<evidence type="ECO:0000256" key="1">
    <source>
        <dbReference type="ARBA" id="ARBA00004496"/>
    </source>
</evidence>
<keyword evidence="7" id="KW-0235">DNA replication</keyword>
<evidence type="ECO:0000313" key="11">
    <source>
        <dbReference type="EMBL" id="GAA0618465.1"/>
    </source>
</evidence>
<dbReference type="Pfam" id="PF17657">
    <property type="entry name" value="DNA_pol3_finger"/>
    <property type="match status" value="1"/>
</dbReference>
<sequence>MSSAGMNDSFVHLHVHTEYSMLDGAARLDDLFRGCNEMGMPALAMTDHGNVFGAYDFVKKANEAGIKPIVGMEAYLAPGTHRSDRTRVRWADGGEDDVSGSGSYTHMTLLATDNDSMHNLFRISSLASLEGFFYKPRADRELLHRYGKGLIATTGCPSGEIQTWLRIGDYEKARASAGEFQDIFGKENFFCELMDHGIGIEKRAHDGLMRLAKDLNLPLVATNDLHYAAAEDASAHEVLLCVQSGKTLADPNRFKFDATDFYLKSPAEMRELWQGRYGLREACDNTLLIAERCQMSFSARNLMPRFPVPEGETEETWLRKEVDRGLNERFHGNVPQTHRDQAAYEVDMIIKMGFPGYFLVTADLVRYAKENGIRVGPGRGSAAGALIAYALGITELDPLAHGLIFERFLNPERVSMPDIDMDFDERRRADMIRYATEKYGEERVAQIITYGTIKAKAAIKDASRVLGYPFAMGDRITKAMPPAVMGKDIPLSGIFDPDHKRYAEAGEFRALYESDPDVKKVVDTAKGLEGLKRQWGVHAAGVILSSEPLLDVIPIQRREQDGAIITQFDMGACESLGLLKMDFLGLRNLTVLDDCLINIESNRGEKIVLEELELTDRKAYELLARGDTLGVFQLDGGPMRALLRSMVPDNFEDISAVLALYRPGPMGANAHNDYADRKNGRKPVVPIHPELEEPLADILGDTYGLIVYQEQVMAIAQKLAGYSLGAADLLRRAMGKKKKEILDKEYIPFSEGMKKNGYSEAAIKTLWDILVPFSDYAFNKAHTAGYGLVSYWTAYLKANYPQEYMAALLTSVKDDKDKSALYLNECRRMGIKVLPPDVNASDANFTPRGEDIRFGLTAIRNVGANVVTGIVEARTEQGAFTDFADFLRKVPAQVCNKKTVESLIKGGAFDSLGHTRRGLIHAHERAIDAIIDIKRNEAIGQDSLFGAFDDDGDATDTSFDIEIPTGEWDKPALLAYEREMLGLYVSDHPLLGIENVLAAAADCAITTLTSSEDRADGSIVTIAGLITGLARKVTKKGDTWAIATVEDLGGAIECMFFPGSYQQFGTVLATDTVVAVKGRLRRNEDEISLMASDLQILDTTKSSSGPVVVRLPAMRCTPPLVERLKSVLADHPGQSEVHLQLDSRARTIVMRLERGPFVAPSPALFGDLKALLGPSCLG</sequence>
<evidence type="ECO:0000256" key="3">
    <source>
        <dbReference type="ARBA" id="ARBA00012417"/>
    </source>
</evidence>
<gene>
    <name evidence="11" type="primary">dnaE</name>
    <name evidence="11" type="ORF">GCM10009547_21000</name>
</gene>
<dbReference type="EC" id="2.7.7.7" evidence="3"/>
<name>A0ABN1GSR8_9ACTN</name>
<dbReference type="PANTHER" id="PTHR32294:SF0">
    <property type="entry name" value="DNA POLYMERASE III SUBUNIT ALPHA"/>
    <property type="match status" value="1"/>
</dbReference>
<dbReference type="InterPro" id="IPR040982">
    <property type="entry name" value="DNA_pol3_finger"/>
</dbReference>
<dbReference type="InterPro" id="IPR041931">
    <property type="entry name" value="DNA_pol3_alpha_thumb_dom"/>
</dbReference>
<evidence type="ECO:0000259" key="10">
    <source>
        <dbReference type="SMART" id="SM00481"/>
    </source>
</evidence>
<protein>
    <recommendedName>
        <fullName evidence="4">DNA polymerase III subunit alpha</fullName>
        <ecNumber evidence="3">2.7.7.7</ecNumber>
    </recommendedName>
</protein>
<evidence type="ECO:0000256" key="2">
    <source>
        <dbReference type="ARBA" id="ARBA00009496"/>
    </source>
</evidence>
<comment type="catalytic activity">
    <reaction evidence="9">
        <text>DNA(n) + a 2'-deoxyribonucleoside 5'-triphosphate = DNA(n+1) + diphosphate</text>
        <dbReference type="Rhea" id="RHEA:22508"/>
        <dbReference type="Rhea" id="RHEA-COMP:17339"/>
        <dbReference type="Rhea" id="RHEA-COMP:17340"/>
        <dbReference type="ChEBI" id="CHEBI:33019"/>
        <dbReference type="ChEBI" id="CHEBI:61560"/>
        <dbReference type="ChEBI" id="CHEBI:173112"/>
        <dbReference type="EC" id="2.7.7.7"/>
    </reaction>
</comment>
<feature type="domain" description="Polymerase/histidinol phosphatase N-terminal" evidence="10">
    <location>
        <begin position="11"/>
        <end position="78"/>
    </location>
</feature>
<comment type="subcellular location">
    <subcellularLocation>
        <location evidence="1">Cytoplasm</location>
    </subcellularLocation>
</comment>
<dbReference type="InterPro" id="IPR004365">
    <property type="entry name" value="NA-bd_OB_tRNA"/>
</dbReference>
<dbReference type="InterPro" id="IPR011708">
    <property type="entry name" value="DNA_pol3_alpha_NTPase_dom"/>
</dbReference>
<dbReference type="InterPro" id="IPR004013">
    <property type="entry name" value="PHP_dom"/>
</dbReference>
<comment type="caution">
    <text evidence="11">The sequence shown here is derived from an EMBL/GenBank/DDBJ whole genome shotgun (WGS) entry which is preliminary data.</text>
</comment>
<keyword evidence="6" id="KW-0548">Nucleotidyltransferase</keyword>
<dbReference type="SMART" id="SM00481">
    <property type="entry name" value="POLIIIAc"/>
    <property type="match status" value="1"/>
</dbReference>
<dbReference type="SUPFAM" id="SSF89550">
    <property type="entry name" value="PHP domain-like"/>
    <property type="match status" value="1"/>
</dbReference>
<dbReference type="PANTHER" id="PTHR32294">
    <property type="entry name" value="DNA POLYMERASE III SUBUNIT ALPHA"/>
    <property type="match status" value="1"/>
</dbReference>
<reference evidence="11 12" key="1">
    <citation type="journal article" date="2019" name="Int. J. Syst. Evol. Microbiol.">
        <title>The Global Catalogue of Microorganisms (GCM) 10K type strain sequencing project: providing services to taxonomists for standard genome sequencing and annotation.</title>
        <authorList>
            <consortium name="The Broad Institute Genomics Platform"/>
            <consortium name="The Broad Institute Genome Sequencing Center for Infectious Disease"/>
            <person name="Wu L."/>
            <person name="Ma J."/>
        </authorList>
    </citation>
    <scope>NUCLEOTIDE SEQUENCE [LARGE SCALE GENOMIC DNA]</scope>
    <source>
        <strain evidence="11 12">JCM 10671</strain>
    </source>
</reference>
<evidence type="ECO:0000256" key="9">
    <source>
        <dbReference type="ARBA" id="ARBA00049244"/>
    </source>
</evidence>
<dbReference type="Pfam" id="PF02811">
    <property type="entry name" value="PHP"/>
    <property type="match status" value="1"/>
</dbReference>
<accession>A0ABN1GSR8</accession>
<dbReference type="CDD" id="cd12113">
    <property type="entry name" value="PHP_PolIIIA_DnaE3"/>
    <property type="match status" value="1"/>
</dbReference>
<organism evidence="11 12">
    <name type="scientific">Sporichthya brevicatena</name>
    <dbReference type="NCBI Taxonomy" id="171442"/>
    <lineage>
        <taxon>Bacteria</taxon>
        <taxon>Bacillati</taxon>
        <taxon>Actinomycetota</taxon>
        <taxon>Actinomycetes</taxon>
        <taxon>Sporichthyales</taxon>
        <taxon>Sporichthyaceae</taxon>
        <taxon>Sporichthya</taxon>
    </lineage>
</organism>
<keyword evidence="5" id="KW-0808">Transferase</keyword>
<keyword evidence="8" id="KW-0239">DNA-directed DNA polymerase</keyword>
<evidence type="ECO:0000256" key="8">
    <source>
        <dbReference type="ARBA" id="ARBA00022932"/>
    </source>
</evidence>
<dbReference type="Pfam" id="PF14579">
    <property type="entry name" value="HHH_6"/>
    <property type="match status" value="1"/>
</dbReference>
<dbReference type="NCBIfam" id="NF005298">
    <property type="entry name" value="PRK06826.1"/>
    <property type="match status" value="1"/>
</dbReference>
<dbReference type="InterPro" id="IPR003141">
    <property type="entry name" value="Pol/His_phosphatase_N"/>
</dbReference>
<dbReference type="Gene3D" id="1.10.10.1600">
    <property type="entry name" value="Bacterial DNA polymerase III alpha subunit, thumb domain"/>
    <property type="match status" value="1"/>
</dbReference>
<comment type="similarity">
    <text evidence="2">Belongs to the DNA polymerase type-C family. DnaE subfamily.</text>
</comment>
<dbReference type="InterPro" id="IPR029460">
    <property type="entry name" value="DNAPol_HHH"/>
</dbReference>
<dbReference type="Pfam" id="PF07733">
    <property type="entry name" value="DNA_pol3_alpha"/>
    <property type="match status" value="1"/>
</dbReference>
<evidence type="ECO:0000256" key="4">
    <source>
        <dbReference type="ARBA" id="ARBA00019114"/>
    </source>
</evidence>
<dbReference type="CDD" id="cd04485">
    <property type="entry name" value="DnaE_OBF"/>
    <property type="match status" value="1"/>
</dbReference>
<keyword evidence="12" id="KW-1185">Reference proteome</keyword>
<proteinExistence type="inferred from homology"/>
<evidence type="ECO:0000256" key="5">
    <source>
        <dbReference type="ARBA" id="ARBA00022679"/>
    </source>
</evidence>
<dbReference type="InterPro" id="IPR016195">
    <property type="entry name" value="Pol/histidinol_Pase-like"/>
</dbReference>
<dbReference type="NCBIfam" id="NF004226">
    <property type="entry name" value="PRK05673.1"/>
    <property type="match status" value="1"/>
</dbReference>
<evidence type="ECO:0000256" key="7">
    <source>
        <dbReference type="ARBA" id="ARBA00022705"/>
    </source>
</evidence>
<evidence type="ECO:0000256" key="6">
    <source>
        <dbReference type="ARBA" id="ARBA00022695"/>
    </source>
</evidence>
<evidence type="ECO:0000313" key="12">
    <source>
        <dbReference type="Proteomes" id="UP001500957"/>
    </source>
</evidence>